<proteinExistence type="predicted"/>
<name>A0A098EEY2_9ZZZZ</name>
<dbReference type="InterPro" id="IPR002818">
    <property type="entry name" value="DJ-1/PfpI"/>
</dbReference>
<gene>
    <name evidence="2" type="ORF">MSIBF_A2010004</name>
    <name evidence="3" type="ORF">MSIBF_A4230003</name>
</gene>
<evidence type="ECO:0000313" key="3">
    <source>
        <dbReference type="EMBL" id="CEG13590.1"/>
    </source>
</evidence>
<evidence type="ECO:0000259" key="1">
    <source>
        <dbReference type="Pfam" id="PF01965"/>
    </source>
</evidence>
<dbReference type="InterPro" id="IPR050325">
    <property type="entry name" value="Prot/Nucl_acid_deglycase"/>
</dbReference>
<dbReference type="SUPFAM" id="SSF52317">
    <property type="entry name" value="Class I glutamine amidotransferase-like"/>
    <property type="match status" value="1"/>
</dbReference>
<dbReference type="PANTHER" id="PTHR48094:SF12">
    <property type="entry name" value="PARKINSON DISEASE PROTEIN 7 HOMOLOG"/>
    <property type="match status" value="1"/>
</dbReference>
<dbReference type="Pfam" id="PF01965">
    <property type="entry name" value="DJ-1_PfpI"/>
    <property type="match status" value="1"/>
</dbReference>
<dbReference type="PANTHER" id="PTHR48094">
    <property type="entry name" value="PROTEIN/NUCLEIC ACID DEGLYCASE DJ-1-RELATED"/>
    <property type="match status" value="1"/>
</dbReference>
<dbReference type="AlphaFoldDB" id="A0A098EEY2"/>
<dbReference type="GO" id="GO:0005737">
    <property type="term" value="C:cytoplasm"/>
    <property type="evidence" value="ECO:0007669"/>
    <property type="project" value="TreeGrafter"/>
</dbReference>
<feature type="domain" description="DJ-1/PfpI" evidence="1">
    <location>
        <begin position="10"/>
        <end position="187"/>
    </location>
</feature>
<organism evidence="3">
    <name type="scientific">groundwater metagenome</name>
    <dbReference type="NCBI Taxonomy" id="717931"/>
    <lineage>
        <taxon>unclassified sequences</taxon>
        <taxon>metagenomes</taxon>
        <taxon>ecological metagenomes</taxon>
    </lineage>
</organism>
<dbReference type="Gene3D" id="3.40.50.880">
    <property type="match status" value="1"/>
</dbReference>
<dbReference type="EMBL" id="CCXY01000361">
    <property type="protein sequence ID" value="CEG13590.1"/>
    <property type="molecule type" value="Genomic_DNA"/>
</dbReference>
<evidence type="ECO:0000313" key="2">
    <source>
        <dbReference type="EMBL" id="CEG12173.1"/>
    </source>
</evidence>
<accession>A0A098EEY2</accession>
<dbReference type="InterPro" id="IPR029062">
    <property type="entry name" value="Class_I_gatase-like"/>
</dbReference>
<dbReference type="EMBL" id="CCXY01000115">
    <property type="protein sequence ID" value="CEG12173.1"/>
    <property type="molecule type" value="Genomic_DNA"/>
</dbReference>
<reference evidence="3" key="1">
    <citation type="submission" date="2014-09" db="EMBL/GenBank/DDBJ databases">
        <authorList>
            <person name="Probst J Alexander"/>
        </authorList>
    </citation>
    <scope>NUCLEOTIDE SEQUENCE</scope>
</reference>
<protein>
    <recommendedName>
        <fullName evidence="1">DJ-1/PfpI domain-containing protein</fullName>
    </recommendedName>
</protein>
<sequence>MTNEAKDLNVLYLIGNGFRPEEYFYSKEEINNGGFKVITAGKDKIVPARSIPGMPTSAKTDKTFDEIEIENLDKNFIAVVVPGGSPGWLNLLKNDKVLHLIKHAGEKGMFVASICSSVAVLSKTGILKGKKATIWPGQDNDVITGGGIPINADESFIQKTVVVRDGKIITANGPWASREFGKAIVEELNKKFKVK</sequence>